<dbReference type="InterPro" id="IPR007110">
    <property type="entry name" value="Ig-like_dom"/>
</dbReference>
<dbReference type="RefSeq" id="WP_143372897.1">
    <property type="nucleotide sequence ID" value="NZ_VJVZ01000004.1"/>
</dbReference>
<dbReference type="InterPro" id="IPR026341">
    <property type="entry name" value="T9SS_type_B"/>
</dbReference>
<organism evidence="3 4">
    <name type="scientific">Flavobacterium zepuense</name>
    <dbReference type="NCBI Taxonomy" id="2593302"/>
    <lineage>
        <taxon>Bacteria</taxon>
        <taxon>Pseudomonadati</taxon>
        <taxon>Bacteroidota</taxon>
        <taxon>Flavobacteriia</taxon>
        <taxon>Flavobacteriales</taxon>
        <taxon>Flavobacteriaceae</taxon>
        <taxon>Flavobacterium</taxon>
    </lineage>
</organism>
<dbReference type="EMBL" id="VJVZ01000004">
    <property type="protein sequence ID" value="TRW25316.1"/>
    <property type="molecule type" value="Genomic_DNA"/>
</dbReference>
<dbReference type="AlphaFoldDB" id="A0A552V4A1"/>
<reference evidence="3 4" key="1">
    <citation type="submission" date="2019-07" db="EMBL/GenBank/DDBJ databases">
        <title>Flavobacterium sp. nov., isolated from glacier ice.</title>
        <authorList>
            <person name="Liu Q."/>
            <person name="Xin Y.-H."/>
        </authorList>
    </citation>
    <scope>NUCLEOTIDE SEQUENCE [LARGE SCALE GENOMIC DNA]</scope>
    <source>
        <strain evidence="3 4">ZT4R6</strain>
    </source>
</reference>
<dbReference type="InterPro" id="IPR013783">
    <property type="entry name" value="Ig-like_fold"/>
</dbReference>
<evidence type="ECO:0000313" key="3">
    <source>
        <dbReference type="EMBL" id="TRW25316.1"/>
    </source>
</evidence>
<dbReference type="NCBIfam" id="TIGR04131">
    <property type="entry name" value="Bac_Flav_CTERM"/>
    <property type="match status" value="1"/>
</dbReference>
<comment type="caution">
    <text evidence="3">The sequence shown here is derived from an EMBL/GenBank/DDBJ whole genome shotgun (WGS) entry which is preliminary data.</text>
</comment>
<evidence type="ECO:0000259" key="2">
    <source>
        <dbReference type="PROSITE" id="PS50835"/>
    </source>
</evidence>
<dbReference type="Pfam" id="PF13585">
    <property type="entry name" value="CHU_C"/>
    <property type="match status" value="1"/>
</dbReference>
<keyword evidence="1" id="KW-0732">Signal</keyword>
<dbReference type="PROSITE" id="PS50835">
    <property type="entry name" value="IG_LIKE"/>
    <property type="match status" value="1"/>
</dbReference>
<dbReference type="OrthoDB" id="601690at2"/>
<dbReference type="InterPro" id="IPR035986">
    <property type="entry name" value="PKD_dom_sf"/>
</dbReference>
<accession>A0A552V4A1</accession>
<feature type="domain" description="Ig-like" evidence="2">
    <location>
        <begin position="1002"/>
        <end position="1091"/>
    </location>
</feature>
<gene>
    <name evidence="3" type="ORF">FMM05_08410</name>
</gene>
<evidence type="ECO:0000256" key="1">
    <source>
        <dbReference type="SAM" id="SignalP"/>
    </source>
</evidence>
<dbReference type="SUPFAM" id="SSF49299">
    <property type="entry name" value="PKD domain"/>
    <property type="match status" value="1"/>
</dbReference>
<feature type="chain" id="PRO_5022220409" evidence="1">
    <location>
        <begin position="26"/>
        <end position="1258"/>
    </location>
</feature>
<proteinExistence type="predicted"/>
<sequence>MTNKLPAKRILSLICFLFFATTSFAQLANFTLTVTPAPQTCLGNGSLSFAVTGTTPGSSIDYNVYLLPNTTTPVTTVTTPSATGLVAGTYQVVATQSLGGQSNTATATAIIVNNVVPLTYTLAPTHVRCGTDGKITVNVTGGTAATYEITSGPVTAPVQTSNVFNNLPPGLYNVRVYDNCGEAVVTSITLVQLNTNITIDPVVFPGGELPSCTTINIEHHYYCSPNLDIFFPLTFTYTVTPPGGGTPIVITQTVAGGTDDNIIGSTIPFYHDQQYSYNLVITDACGNTYVRNNNIVNQELSLAVNPSYPNCTDIYFTLVPNNYVGPYTLNFTAMPAGFIPLAFNSDYPTFDSGEATFGGPGNAVPTGNYTVSISDSCGHTAQLSFEITPPDVNPLIVAIAICGSPTGSVSITVPGRLVESVVITAAPTAYTGTLPDDVSENINQFGGFEMGNLPIGTYTFVITDSCGDEYTEEVILQPSGGSPTFAVLNRPGCDVGFGSIRLAADGGFETVTILAAPSAFTETLPFDASANIAANGFFYMNSLPAGVYTIYTEDACGVVRQQQVTVTGYDILVNEFEVIPHCGSFDLEVAHTSNGNYVQSFWLQRFNPITSTWGHPLTGVAYPANTLPNTANAIQLTNNATYLSLAATGQFRVLKNFYTYSNGTLSNFRCTSEVYNFTFDDAPVINAAYGFPCIDGLTEVVIDATGVPPLTYSITTKDGDAFVVNNGQSSLFSGLETATYNFQVTDVCGNIRNILFDINNLDPVAIEADGFCEGELSTLSIPEFSFLSYEWYSDEDPGTILSTTGTLTFPAYTSDTDAGIYHLAITSTNPNSCLNQVLDFEVLPNQLPAAGPDNTAILCNEGATIDLTTYLTAPFDAGGAWEDVNTTGALVGSQFNTTGLAAGTYQFKYTVTGLCSSTDEATVSITLKNIPSAPILNTVADSCEGSNVQLGATAVAGNVVTYQWTGPNSFTSADQSPLITAATTAASGTYSLIVTVDGCPSPASQVAVLVKPIPQFTLQGNTVICAGQSTVLSVVPGANFTPNPQTTYAWYYQGNLQTEATDGDVEVTEAGQYTAIVTNNGCSFTQQIAVSLNTNAFDIEVEGGCVDYAYIISVINQDEIGDNAVYSWTGPDNFTFNGPEADITDRKEGDYIVTVTNADGCTASATLPVDNTSCIIPKGVSPNGDGLNDSFDLSNLEVKHLKIFNRYGLQVYEKAMYLKEWYGQSDKGDLTTGTYYYVITLSAGTQVTGWVYLQREVN</sequence>
<name>A0A552V4A1_9FLAO</name>
<dbReference type="Gene3D" id="2.60.40.10">
    <property type="entry name" value="Immunoglobulins"/>
    <property type="match status" value="2"/>
</dbReference>
<dbReference type="Proteomes" id="UP000320643">
    <property type="component" value="Unassembled WGS sequence"/>
</dbReference>
<keyword evidence="4" id="KW-1185">Reference proteome</keyword>
<feature type="signal peptide" evidence="1">
    <location>
        <begin position="1"/>
        <end position="25"/>
    </location>
</feature>
<evidence type="ECO:0000313" key="4">
    <source>
        <dbReference type="Proteomes" id="UP000320643"/>
    </source>
</evidence>
<protein>
    <submittedName>
        <fullName evidence="3">Gliding motility-associated C-terminal domain-containing protein</fullName>
    </submittedName>
</protein>